<accession>A0A6B0GT49</accession>
<evidence type="ECO:0000313" key="2">
    <source>
        <dbReference type="Proteomes" id="UP000451471"/>
    </source>
</evidence>
<protein>
    <submittedName>
        <fullName evidence="1">Uncharacterized protein</fullName>
    </submittedName>
</protein>
<name>A0A6B0GT49_9EURY</name>
<reference evidence="1 2" key="1">
    <citation type="submission" date="2019-12" db="EMBL/GenBank/DDBJ databases">
        <title>Halocatena pleomorpha gen. nov. sp. nov., an extremely halophilic archaeon of family Halobacteriaceae isolated from saltpan soil.</title>
        <authorList>
            <person name="Pal Y."/>
            <person name="Verma A."/>
            <person name="Krishnamurthi S."/>
            <person name="Kumar P."/>
        </authorList>
    </citation>
    <scope>NUCLEOTIDE SEQUENCE [LARGE SCALE GENOMIC DNA]</scope>
    <source>
        <strain evidence="1 2">JCM 16495</strain>
    </source>
</reference>
<dbReference type="RefSeq" id="WP_158206190.1">
    <property type="nucleotide sequence ID" value="NZ_WSZK01000036.1"/>
</dbReference>
<dbReference type="Proteomes" id="UP000451471">
    <property type="component" value="Unassembled WGS sequence"/>
</dbReference>
<dbReference type="AlphaFoldDB" id="A0A6B0GT49"/>
<gene>
    <name evidence="1" type="ORF">GQS65_18940</name>
</gene>
<evidence type="ECO:0000313" key="1">
    <source>
        <dbReference type="EMBL" id="MWG36537.1"/>
    </source>
</evidence>
<comment type="caution">
    <text evidence="1">The sequence shown here is derived from an EMBL/GenBank/DDBJ whole genome shotgun (WGS) entry which is preliminary data.</text>
</comment>
<proteinExistence type="predicted"/>
<dbReference type="EMBL" id="WSZK01000036">
    <property type="protein sequence ID" value="MWG36537.1"/>
    <property type="molecule type" value="Genomic_DNA"/>
</dbReference>
<sequence length="56" mass="6103">MTLTHCRCGAPLVVAEAVAGETRCDACRGDRDRLRACSVCQRLGCQDRVRRGVCHA</sequence>
<organism evidence="1 2">
    <name type="scientific">Halomarina oriensis</name>
    <dbReference type="NCBI Taxonomy" id="671145"/>
    <lineage>
        <taxon>Archaea</taxon>
        <taxon>Methanobacteriati</taxon>
        <taxon>Methanobacteriota</taxon>
        <taxon>Stenosarchaea group</taxon>
        <taxon>Halobacteria</taxon>
        <taxon>Halobacteriales</taxon>
        <taxon>Natronomonadaceae</taxon>
        <taxon>Halomarina</taxon>
    </lineage>
</organism>
<keyword evidence="2" id="KW-1185">Reference proteome</keyword>